<evidence type="ECO:0000313" key="3">
    <source>
        <dbReference type="EMBL" id="QHT03170.1"/>
    </source>
</evidence>
<feature type="region of interest" description="Disordered" evidence="1">
    <location>
        <begin position="17"/>
        <end position="80"/>
    </location>
</feature>
<name>A0A6C0CH50_9ZZZZ</name>
<proteinExistence type="predicted"/>
<dbReference type="InterPro" id="IPR011049">
    <property type="entry name" value="Serralysin-like_metalloprot_C"/>
</dbReference>
<evidence type="ECO:0000259" key="2">
    <source>
        <dbReference type="PROSITE" id="PS51688"/>
    </source>
</evidence>
<organism evidence="3">
    <name type="scientific">viral metagenome</name>
    <dbReference type="NCBI Taxonomy" id="1070528"/>
    <lineage>
        <taxon>unclassified sequences</taxon>
        <taxon>metagenomes</taxon>
        <taxon>organismal metagenomes</taxon>
    </lineage>
</organism>
<dbReference type="EMBL" id="MN739407">
    <property type="protein sequence ID" value="QHT03170.1"/>
    <property type="molecule type" value="Genomic_DNA"/>
</dbReference>
<feature type="domain" description="Peptidase S74" evidence="2">
    <location>
        <begin position="794"/>
        <end position="885"/>
    </location>
</feature>
<accession>A0A6C0CH50</accession>
<dbReference type="AlphaFoldDB" id="A0A6C0CH50"/>
<dbReference type="InterPro" id="IPR030392">
    <property type="entry name" value="S74_ICA"/>
</dbReference>
<evidence type="ECO:0000256" key="1">
    <source>
        <dbReference type="SAM" id="MobiDB-lite"/>
    </source>
</evidence>
<dbReference type="PROSITE" id="PS51688">
    <property type="entry name" value="ICA"/>
    <property type="match status" value="1"/>
</dbReference>
<sequence>MPYQSVSQWLSQTQTACAAPGLPGPTGPGVTGYTGPTGPGGTGPPGATGAGDTGPTGPIGPTGDQGDQGVTGPTGPIGPPQDFDINPIAIGHLAGNSAQASYTVAVGYQAGLTNQQLKAVAIGLNAGQTNQGSNCVAIGTDAGYTGQAANTIVLNATSVPVNGSSFSSAFYVAPVRVDNSQTLALAYNTSTSEIVTSNAIAAGTTLPNGTSPSDYIYWSGSAWVLGDAKVRIGGNAGSTSQGAQSVAIGNYAGQSQGSSAVAIGVSAGQLNQSNYGVAIGNYAGNTGQGLSAVAIGSGAGQTNQGTNAIAIGSNAGNSGQPASTIVLNASGGSLNPATANAFYVNPVRSDNAQTLALAYNAATKEIVTSTAVAAGTTLPNGSYRGDYIYWSGSGWVTGGGNINIGSNAGQTSQGTFATALGYLAGQTSQGNYSVAVGRATGTTTQGASSVAIGNYAGNSSQGGSSVAIGYSAGQLTQGASSVAIGLSAGYSGQLANSIAIGNYAGNTVQGLQTVAIGSGAGQTNQGNYAVAVGNNAGNSGQVANSIAINAQSGALNPANAGFYVDPVRTDNTQTLALAYNPTSREIVTSNNVGGSSNVLVRTDYRGVADSVHTPAYYAAQLNGTRCEWRNGTDVGLPPTGPGGYWYIETLTGYSQDGSGGWPTQRASNASSDQRWTRIGTGANTWGGWVCRWGGGTVETVNTSANGYVYMANTNTGTGFLQLRNDGSGGMVFANNAGNLSISTTGYLRLSALNVPYDNSYMVRISHGGAVPANTLSFSTTGDGLNAGGVWGQISDRTMKQNIVSARCYLDDICKLKPKKYNLTFDPEKKSHLGFVAQDVEEVFPGLVSSDSETGIKSLKTSILIPMLVSCVQTLNNKVTTLESELADIKRILASLVPPAKA</sequence>
<feature type="compositionally biased region" description="Gly residues" evidence="1">
    <location>
        <begin position="27"/>
        <end position="54"/>
    </location>
</feature>
<protein>
    <recommendedName>
        <fullName evidence="2">Peptidase S74 domain-containing protein</fullName>
    </recommendedName>
</protein>
<reference evidence="3" key="1">
    <citation type="journal article" date="2020" name="Nature">
        <title>Giant virus diversity and host interactions through global metagenomics.</title>
        <authorList>
            <person name="Schulz F."/>
            <person name="Roux S."/>
            <person name="Paez-Espino D."/>
            <person name="Jungbluth S."/>
            <person name="Walsh D.A."/>
            <person name="Denef V.J."/>
            <person name="McMahon K.D."/>
            <person name="Konstantinidis K.T."/>
            <person name="Eloe-Fadrosh E.A."/>
            <person name="Kyrpides N.C."/>
            <person name="Woyke T."/>
        </authorList>
    </citation>
    <scope>NUCLEOTIDE SEQUENCE</scope>
    <source>
        <strain evidence="3">GVMAG-M-3300020728-1</strain>
    </source>
</reference>
<dbReference type="Gene3D" id="2.150.10.10">
    <property type="entry name" value="Serralysin-like metalloprotease, C-terminal"/>
    <property type="match status" value="1"/>
</dbReference>
<dbReference type="Pfam" id="PF13884">
    <property type="entry name" value="Peptidase_S74"/>
    <property type="match status" value="1"/>
</dbReference>